<dbReference type="Proteomes" id="UP000346772">
    <property type="component" value="Unassembled WGS sequence"/>
</dbReference>
<evidence type="ECO:0000313" key="11">
    <source>
        <dbReference type="Proteomes" id="UP000346772"/>
    </source>
</evidence>
<dbReference type="EMBL" id="DAEQIJ010000006">
    <property type="protein sequence ID" value="HBH2619823.1"/>
    <property type="molecule type" value="Genomic_DNA"/>
</dbReference>
<dbReference type="PATRIC" id="fig|1496.1371.peg.1642"/>
<dbReference type="EMBL" id="CAADAN010000005">
    <property type="protein sequence ID" value="VFD31672.1"/>
    <property type="molecule type" value="Genomic_DNA"/>
</dbReference>
<evidence type="ECO:0000313" key="2">
    <source>
        <dbReference type="EMBL" id="CDS84556.1"/>
    </source>
</evidence>
<dbReference type="EMBL" id="LK933105">
    <property type="protein sequence ID" value="CDT32094.1"/>
    <property type="molecule type" value="Genomic_DNA"/>
</dbReference>
<evidence type="ECO:0000313" key="1">
    <source>
        <dbReference type="EMBL" id="CDS84105.1"/>
    </source>
</evidence>
<dbReference type="EMBL" id="DAEPXK010000018">
    <property type="protein sequence ID" value="HBH1542480.1"/>
    <property type="molecule type" value="Genomic_DNA"/>
</dbReference>
<dbReference type="Pfam" id="PF10133">
    <property type="entry name" value="CooT"/>
    <property type="match status" value="1"/>
</dbReference>
<evidence type="ECO:0000313" key="5">
    <source>
        <dbReference type="EMBL" id="HBH2619823.1"/>
    </source>
</evidence>
<evidence type="ECO:0000313" key="9">
    <source>
        <dbReference type="EMBL" id="VHY06645.1"/>
    </source>
</evidence>
<gene>
    <name evidence="3" type="ORF">BN1095_430071</name>
    <name evidence="1" type="ORF">BN1096_300035</name>
    <name evidence="2" type="ORF">BN1097_310035</name>
    <name evidence="4" type="ORF">KRM00_001964</name>
    <name evidence="5" type="ORF">KRQ00_001577</name>
    <name evidence="9" type="ORF">SAMEA1402366_01882</name>
    <name evidence="7" type="ORF">SAMEA1402399_01725</name>
    <name evidence="8" type="ORF">SAMEA1710456_02108</name>
    <name evidence="6" type="ORF">SAMEA3375112_01175</name>
</gene>
<dbReference type="GeneID" id="66353239"/>
<dbReference type="EMBL" id="CAADAT010000011">
    <property type="protein sequence ID" value="VFD54615.1"/>
    <property type="molecule type" value="Genomic_DNA"/>
</dbReference>
<dbReference type="Proteomes" id="UP000372533">
    <property type="component" value="Unassembled WGS sequence"/>
</dbReference>
<evidence type="ECO:0000313" key="10">
    <source>
        <dbReference type="Proteomes" id="UP000189137"/>
    </source>
</evidence>
<evidence type="ECO:0000313" key="4">
    <source>
        <dbReference type="EMBL" id="HBH1542480.1"/>
    </source>
</evidence>
<evidence type="ECO:0000313" key="12">
    <source>
        <dbReference type="Proteomes" id="UP000372533"/>
    </source>
</evidence>
<dbReference type="OMA" id="MCEASAY"/>
<protein>
    <submittedName>
        <fullName evidence="4">CooT family nickel-binding protein</fullName>
    </submittedName>
    <submittedName>
        <fullName evidence="6">Predicted RNA-binding protein</fullName>
    </submittedName>
</protein>
<dbReference type="RefSeq" id="WP_003418375.1">
    <property type="nucleotide sequence ID" value="NZ_AP025558.1"/>
</dbReference>
<organism evidence="3">
    <name type="scientific">Clostridioides difficile</name>
    <name type="common">Peptoclostridium difficile</name>
    <dbReference type="NCBI Taxonomy" id="1496"/>
    <lineage>
        <taxon>Bacteria</taxon>
        <taxon>Bacillati</taxon>
        <taxon>Bacillota</taxon>
        <taxon>Clostridia</taxon>
        <taxon>Peptostreptococcales</taxon>
        <taxon>Peptostreptococcaceae</taxon>
        <taxon>Clostridioides</taxon>
    </lineage>
</organism>
<evidence type="ECO:0000313" key="8">
    <source>
        <dbReference type="EMBL" id="VFD54615.1"/>
    </source>
</evidence>
<evidence type="ECO:0000313" key="3">
    <source>
        <dbReference type="EMBL" id="CDT32094.1"/>
    </source>
</evidence>
<dbReference type="InterPro" id="IPR019300">
    <property type="entry name" value="CooT"/>
</dbReference>
<dbReference type="AlphaFoldDB" id="A0A031WHQ6"/>
<reference evidence="4" key="2">
    <citation type="journal article" date="2018" name="Genome Biol.">
        <title>SKESA: strategic k-mer extension for scrupulous assemblies.</title>
        <authorList>
            <person name="Souvorov A."/>
            <person name="Agarwala R."/>
            <person name="Lipman D.J."/>
        </authorList>
    </citation>
    <scope>NUCLEOTIDE SEQUENCE</scope>
    <source>
        <strain evidence="5">Clostridioides</strain>
        <strain evidence="4">HN1000</strain>
    </source>
</reference>
<dbReference type="EMBL" id="LK932367">
    <property type="protein sequence ID" value="CDS84556.1"/>
    <property type="molecule type" value="Genomic_DNA"/>
</dbReference>
<dbReference type="Proteomes" id="UP000879542">
    <property type="component" value="Unassembled WGS sequence"/>
</dbReference>
<dbReference type="EMBL" id="LK932481">
    <property type="protein sequence ID" value="CDS84105.1"/>
    <property type="molecule type" value="Genomic_DNA"/>
</dbReference>
<name>A0A031WHQ6_CLODI</name>
<proteinExistence type="predicted"/>
<reference evidence="3" key="1">
    <citation type="submission" date="2014-07" db="EMBL/GenBank/DDBJ databases">
        <authorList>
            <person name="Monot Marc"/>
        </authorList>
    </citation>
    <scope>NUCLEOTIDE SEQUENCE</scope>
    <source>
        <strain evidence="3">7032989</strain>
        <strain evidence="2">7032994</strain>
    </source>
</reference>
<reference evidence="9 12" key="3">
    <citation type="submission" date="2019-04" db="EMBL/GenBank/DDBJ databases">
        <authorList>
            <consortium name="Pathogen Informatics"/>
        </authorList>
    </citation>
    <scope>NUCLEOTIDE SEQUENCE [LARGE SCALE GENOMIC DNA]</scope>
    <source>
        <strain evidence="8 11">078GUE027</strain>
        <strain evidence="13">clo34</strain>
        <strain evidence="7">Clo34</strain>
        <strain evidence="12">tl291</strain>
        <strain evidence="9">Tl291</strain>
        <strain evidence="6 10">VRECD0157</strain>
    </source>
</reference>
<evidence type="ECO:0000313" key="13">
    <source>
        <dbReference type="Proteomes" id="UP000411588"/>
    </source>
</evidence>
<dbReference type="OrthoDB" id="1753767at2"/>
<dbReference type="Proteomes" id="UP000878956">
    <property type="component" value="Unassembled WGS sequence"/>
</dbReference>
<accession>A0A031WHQ6</accession>
<dbReference type="KEGG" id="pdf:CD630DERM_07340"/>
<dbReference type="EMBL" id="CAAJVP010000007">
    <property type="protein sequence ID" value="VHY06645.1"/>
    <property type="molecule type" value="Genomic_DNA"/>
</dbReference>
<sequence>MCESSAFICKSNNELEKVMENVVNIDPCDGKIYLTDLLGEQKIIDGIIKEIRLMDHKIIIQEN</sequence>
<evidence type="ECO:0000313" key="6">
    <source>
        <dbReference type="EMBL" id="SJS07142.1"/>
    </source>
</evidence>
<dbReference type="Proteomes" id="UP000189137">
    <property type="component" value="Unassembled WGS sequence"/>
</dbReference>
<reference evidence="4" key="4">
    <citation type="submission" date="2021-06" db="EMBL/GenBank/DDBJ databases">
        <authorList>
            <consortium name="NCBI Pathogen Detection Project"/>
        </authorList>
    </citation>
    <scope>NUCLEOTIDE SEQUENCE</scope>
    <source>
        <strain evidence="5">Clostridioides</strain>
        <strain evidence="4">HN1000</strain>
    </source>
</reference>
<evidence type="ECO:0000313" key="7">
    <source>
        <dbReference type="EMBL" id="VFD31672.1"/>
    </source>
</evidence>
<dbReference type="Proteomes" id="UP000411588">
    <property type="component" value="Unassembled WGS sequence"/>
</dbReference>
<dbReference type="EMBL" id="FUPS01000003">
    <property type="protein sequence ID" value="SJS07142.1"/>
    <property type="molecule type" value="Genomic_DNA"/>
</dbReference>